<feature type="compositionally biased region" description="Polar residues" evidence="1">
    <location>
        <begin position="289"/>
        <end position="306"/>
    </location>
</feature>
<feature type="compositionally biased region" description="Polar residues" evidence="1">
    <location>
        <begin position="147"/>
        <end position="179"/>
    </location>
</feature>
<feature type="region of interest" description="Disordered" evidence="1">
    <location>
        <begin position="1"/>
        <end position="216"/>
    </location>
</feature>
<feature type="compositionally biased region" description="Polar residues" evidence="1">
    <location>
        <begin position="334"/>
        <end position="348"/>
    </location>
</feature>
<name>A0AAE1TLI1_9EUCA</name>
<reference evidence="2" key="1">
    <citation type="submission" date="2023-11" db="EMBL/GenBank/DDBJ databases">
        <title>Genome assemblies of two species of porcelain crab, Petrolisthes cinctipes and Petrolisthes manimaculis (Anomura: Porcellanidae).</title>
        <authorList>
            <person name="Angst P."/>
        </authorList>
    </citation>
    <scope>NUCLEOTIDE SEQUENCE</scope>
    <source>
        <strain evidence="2">PB745_02</strain>
        <tissue evidence="2">Gill</tissue>
    </source>
</reference>
<evidence type="ECO:0000256" key="1">
    <source>
        <dbReference type="SAM" id="MobiDB-lite"/>
    </source>
</evidence>
<feature type="compositionally biased region" description="Low complexity" evidence="1">
    <location>
        <begin position="356"/>
        <end position="378"/>
    </location>
</feature>
<comment type="caution">
    <text evidence="2">The sequence shown here is derived from an EMBL/GenBank/DDBJ whole genome shotgun (WGS) entry which is preliminary data.</text>
</comment>
<feature type="compositionally biased region" description="Polar residues" evidence="1">
    <location>
        <begin position="197"/>
        <end position="208"/>
    </location>
</feature>
<dbReference type="AlphaFoldDB" id="A0AAE1TLI1"/>
<evidence type="ECO:0000313" key="3">
    <source>
        <dbReference type="Proteomes" id="UP001292094"/>
    </source>
</evidence>
<feature type="compositionally biased region" description="Polar residues" evidence="1">
    <location>
        <begin position="249"/>
        <end position="266"/>
    </location>
</feature>
<gene>
    <name evidence="2" type="ORF">Pmani_037364</name>
</gene>
<accession>A0AAE1TLI1</accession>
<sequence>MNWSGGKGRGRKEERIRLREARHSLPPIPSQKTSISDHPHPNSHENPTPIPKDPKKSTGKVTDDSEYSGTTPCNAHNNSAPCSNKAQNNTTSLAKKPQSPHTLPSTDNNNSASLCNAQTNPAPTDNTKSIQSQLINPQDSLAPLSNALETTPISPPVSHTQHQTNPKESNSNNSGSTPVKSAKSVGRRVLKKRLGASRSTENMSTQPKQQKDRTFLIKNPFGVSLSDLRRDKNVSFPIGRRSSQNTVNNNIISEDSSCDLSTTSQAPEAAEVSINNTPKEPRKLALSGIKTTPKLTRRNTSSSSESLKADSCRLPGLGATTSHSCSSLHSHSSQEAPSCSTQNQPTPNSDEKGEGESNSVGENGIMVTSSTSSSNSPSDQCPLSRSASGSTQSSTSTQSSSTGTVKFQRPLQPITVPRVRRGTRKLSFRAVADLTKEDR</sequence>
<proteinExistence type="predicted"/>
<keyword evidence="3" id="KW-1185">Reference proteome</keyword>
<protein>
    <submittedName>
        <fullName evidence="2">Uncharacterized protein</fullName>
    </submittedName>
</protein>
<feature type="compositionally biased region" description="Low complexity" evidence="1">
    <location>
        <begin position="388"/>
        <end position="404"/>
    </location>
</feature>
<feature type="region of interest" description="Disordered" evidence="1">
    <location>
        <begin position="249"/>
        <end position="413"/>
    </location>
</feature>
<feature type="compositionally biased region" description="Low complexity" evidence="1">
    <location>
        <begin position="322"/>
        <end position="333"/>
    </location>
</feature>
<dbReference type="Proteomes" id="UP001292094">
    <property type="component" value="Unassembled WGS sequence"/>
</dbReference>
<dbReference type="EMBL" id="JAWZYT010005762">
    <property type="protein sequence ID" value="KAK4289682.1"/>
    <property type="molecule type" value="Genomic_DNA"/>
</dbReference>
<organism evidence="2 3">
    <name type="scientific">Petrolisthes manimaculis</name>
    <dbReference type="NCBI Taxonomy" id="1843537"/>
    <lineage>
        <taxon>Eukaryota</taxon>
        <taxon>Metazoa</taxon>
        <taxon>Ecdysozoa</taxon>
        <taxon>Arthropoda</taxon>
        <taxon>Crustacea</taxon>
        <taxon>Multicrustacea</taxon>
        <taxon>Malacostraca</taxon>
        <taxon>Eumalacostraca</taxon>
        <taxon>Eucarida</taxon>
        <taxon>Decapoda</taxon>
        <taxon>Pleocyemata</taxon>
        <taxon>Anomura</taxon>
        <taxon>Galatheoidea</taxon>
        <taxon>Porcellanidae</taxon>
        <taxon>Petrolisthes</taxon>
    </lineage>
</organism>
<feature type="compositionally biased region" description="Polar residues" evidence="1">
    <location>
        <begin position="67"/>
        <end position="139"/>
    </location>
</feature>
<feature type="compositionally biased region" description="Basic and acidic residues" evidence="1">
    <location>
        <begin position="11"/>
        <end position="23"/>
    </location>
</feature>
<evidence type="ECO:0000313" key="2">
    <source>
        <dbReference type="EMBL" id="KAK4289682.1"/>
    </source>
</evidence>
<feature type="compositionally biased region" description="Basic residues" evidence="1">
    <location>
        <begin position="185"/>
        <end position="195"/>
    </location>
</feature>